<keyword evidence="1" id="KW-0472">Membrane</keyword>
<dbReference type="HOGENOM" id="CLU_1318638_0_0_6"/>
<name>S3MQK9_9GAMM</name>
<keyword evidence="1" id="KW-0812">Transmembrane</keyword>
<evidence type="ECO:0000313" key="3">
    <source>
        <dbReference type="EMBL" id="EPF69902.1"/>
    </source>
</evidence>
<comment type="caution">
    <text evidence="3">The sequence shown here is derived from an EMBL/GenBank/DDBJ whole genome shotgun (WGS) entry which is preliminary data.</text>
</comment>
<dbReference type="STRING" id="632955.GCA_000829675_00564"/>
<gene>
    <name evidence="3" type="ORF">F945_03609</name>
</gene>
<keyword evidence="1" id="KW-1133">Transmembrane helix</keyword>
<proteinExistence type="predicted"/>
<organism evidence="3 4">
    <name type="scientific">Acinetobacter rudis CIP 110305</name>
    <dbReference type="NCBI Taxonomy" id="421052"/>
    <lineage>
        <taxon>Bacteria</taxon>
        <taxon>Pseudomonadati</taxon>
        <taxon>Pseudomonadota</taxon>
        <taxon>Gammaproteobacteria</taxon>
        <taxon>Moraxellales</taxon>
        <taxon>Moraxellaceae</taxon>
        <taxon>Acinetobacter</taxon>
    </lineage>
</organism>
<dbReference type="InterPro" id="IPR008984">
    <property type="entry name" value="SMAD_FHA_dom_sf"/>
</dbReference>
<dbReference type="Gene3D" id="2.60.200.20">
    <property type="match status" value="1"/>
</dbReference>
<dbReference type="AlphaFoldDB" id="S3MQK9"/>
<reference evidence="3 4" key="1">
    <citation type="submission" date="2013-06" db="EMBL/GenBank/DDBJ databases">
        <title>The Genome Sequence of Acinetobacter rudis CIP 110305.</title>
        <authorList>
            <consortium name="The Broad Institute Genome Sequencing Platform"/>
            <consortium name="The Broad Institute Genome Sequencing Center for Infectious Disease"/>
            <person name="Cerqueira G."/>
            <person name="Feldgarden M."/>
            <person name="Courvalin P."/>
            <person name="Perichon B."/>
            <person name="Grillot-Courvalin C."/>
            <person name="Clermont D."/>
            <person name="Rocha E."/>
            <person name="Yoon E.-J."/>
            <person name="Nemec A."/>
            <person name="Young S.K."/>
            <person name="Zeng Q."/>
            <person name="Gargeya S."/>
            <person name="Fitzgerald M."/>
            <person name="Abouelleil A."/>
            <person name="Alvarado L."/>
            <person name="Berlin A.M."/>
            <person name="Chapman S.B."/>
            <person name="Dewar J."/>
            <person name="Goldberg J."/>
            <person name="Griggs A."/>
            <person name="Gujja S."/>
            <person name="Hansen M."/>
            <person name="Howarth C."/>
            <person name="Imamovic A."/>
            <person name="Larimer J."/>
            <person name="McCowan C."/>
            <person name="Murphy C."/>
            <person name="Pearson M."/>
            <person name="Priest M."/>
            <person name="Roberts A."/>
            <person name="Saif S."/>
            <person name="Shea T."/>
            <person name="Sykes S."/>
            <person name="Wortman J."/>
            <person name="Nusbaum C."/>
            <person name="Birren B."/>
        </authorList>
    </citation>
    <scope>NUCLEOTIDE SEQUENCE [LARGE SCALE GENOMIC DNA]</scope>
    <source>
        <strain evidence="3 4">CIP 110305</strain>
    </source>
</reference>
<feature type="transmembrane region" description="Helical" evidence="1">
    <location>
        <begin position="202"/>
        <end position="221"/>
    </location>
</feature>
<evidence type="ECO:0000256" key="1">
    <source>
        <dbReference type="SAM" id="Phobius"/>
    </source>
</evidence>
<protein>
    <recommendedName>
        <fullName evidence="2">FHA domain-containing protein</fullName>
    </recommendedName>
</protein>
<dbReference type="eggNOG" id="COG1716">
    <property type="taxonomic scope" value="Bacteria"/>
</dbReference>
<dbReference type="PANTHER" id="PTHR23308">
    <property type="entry name" value="NUCLEAR INHIBITOR OF PROTEIN PHOSPHATASE-1"/>
    <property type="match status" value="1"/>
</dbReference>
<dbReference type="RefSeq" id="WP_016657960.1">
    <property type="nucleotide sequence ID" value="NZ_KE340355.1"/>
</dbReference>
<feature type="domain" description="FHA" evidence="2">
    <location>
        <begin position="23"/>
        <end position="72"/>
    </location>
</feature>
<dbReference type="CDD" id="cd00060">
    <property type="entry name" value="FHA"/>
    <property type="match status" value="1"/>
</dbReference>
<dbReference type="SMART" id="SM00240">
    <property type="entry name" value="FHA"/>
    <property type="match status" value="1"/>
</dbReference>
<evidence type="ECO:0000259" key="2">
    <source>
        <dbReference type="PROSITE" id="PS50006"/>
    </source>
</evidence>
<keyword evidence="4" id="KW-1185">Reference proteome</keyword>
<dbReference type="InterPro" id="IPR000253">
    <property type="entry name" value="FHA_dom"/>
</dbReference>
<evidence type="ECO:0000313" key="4">
    <source>
        <dbReference type="Proteomes" id="UP000014568"/>
    </source>
</evidence>
<dbReference type="Pfam" id="PF00498">
    <property type="entry name" value="FHA"/>
    <property type="match status" value="1"/>
</dbReference>
<sequence length="222" mass="23804">MTWKIQATTGEFAGKSIKIDQDMLVGRHQDANILLQSAEISRRHAAFLLKETALYVQDLNSSNGTFVNGERISVETALKSGDVLAFASLQFEVAEELEPVVNTVAEVEQPAEAVATSATHEAGEVKSAAAQMNDQGMPSMKERAQDVAVSQEGMPTRVAVPKPAPIPEGVDVNAKAEPVVVAIPEPVSEVKQAEEEKKNTSVGLITIVALLILAVLAWFFLK</sequence>
<dbReference type="PATRIC" id="fig|421052.3.peg.3533"/>
<dbReference type="PROSITE" id="PS50006">
    <property type="entry name" value="FHA_DOMAIN"/>
    <property type="match status" value="1"/>
</dbReference>
<dbReference type="SUPFAM" id="SSF49879">
    <property type="entry name" value="SMAD/FHA domain"/>
    <property type="match status" value="1"/>
</dbReference>
<accession>S3MQK9</accession>
<dbReference type="InterPro" id="IPR050923">
    <property type="entry name" value="Cell_Proc_Reg/RNA_Proc"/>
</dbReference>
<dbReference type="EMBL" id="ATGI01000041">
    <property type="protein sequence ID" value="EPF69902.1"/>
    <property type="molecule type" value="Genomic_DNA"/>
</dbReference>
<dbReference type="OrthoDB" id="9815482at2"/>
<dbReference type="Proteomes" id="UP000014568">
    <property type="component" value="Unassembled WGS sequence"/>
</dbReference>